<proteinExistence type="predicted"/>
<keyword evidence="1" id="KW-1133">Transmembrane helix</keyword>
<dbReference type="Pfam" id="PF14145">
    <property type="entry name" value="YrhK"/>
    <property type="match status" value="1"/>
</dbReference>
<evidence type="ECO:0000313" key="3">
    <source>
        <dbReference type="EMBL" id="SLN62257.1"/>
    </source>
</evidence>
<keyword evidence="1" id="KW-0812">Transmembrane</keyword>
<protein>
    <recommendedName>
        <fullName evidence="2">YrhK domain-containing protein</fullName>
    </recommendedName>
</protein>
<sequence>MRLFRHESRQRNADTRRIYAAYEIAYTVVDFSAAICFLIGSVLFLWADFETQAIVLFIVGSACFCLKPTLRLAREIHLWRMGKIDSLARRIEG</sequence>
<feature type="transmembrane region" description="Helical" evidence="1">
    <location>
        <begin position="53"/>
        <end position="73"/>
    </location>
</feature>
<keyword evidence="1" id="KW-0472">Membrane</keyword>
<feature type="domain" description="YrhK" evidence="2">
    <location>
        <begin position="21"/>
        <end position="76"/>
    </location>
</feature>
<dbReference type="Proteomes" id="UP000193207">
    <property type="component" value="Unassembled WGS sequence"/>
</dbReference>
<evidence type="ECO:0000256" key="1">
    <source>
        <dbReference type="SAM" id="Phobius"/>
    </source>
</evidence>
<dbReference type="EMBL" id="FWFU01000004">
    <property type="protein sequence ID" value="SLN62257.1"/>
    <property type="molecule type" value="Genomic_DNA"/>
</dbReference>
<dbReference type="OrthoDB" id="5862062at2"/>
<reference evidence="3 4" key="1">
    <citation type="submission" date="2017-03" db="EMBL/GenBank/DDBJ databases">
        <authorList>
            <person name="Afonso C.L."/>
            <person name="Miller P.J."/>
            <person name="Scott M.A."/>
            <person name="Spackman E."/>
            <person name="Goraichik I."/>
            <person name="Dimitrov K.M."/>
            <person name="Suarez D.L."/>
            <person name="Swayne D.E."/>
        </authorList>
    </citation>
    <scope>NUCLEOTIDE SEQUENCE [LARGE SCALE GENOMIC DNA]</scope>
    <source>
        <strain evidence="3 4">CECT 8110</strain>
    </source>
</reference>
<keyword evidence="4" id="KW-1185">Reference proteome</keyword>
<accession>A0A1X6ZUX8</accession>
<organism evidence="3 4">
    <name type="scientific">Roseovarius halotolerans</name>
    <dbReference type="NCBI Taxonomy" id="505353"/>
    <lineage>
        <taxon>Bacteria</taxon>
        <taxon>Pseudomonadati</taxon>
        <taxon>Pseudomonadota</taxon>
        <taxon>Alphaproteobacteria</taxon>
        <taxon>Rhodobacterales</taxon>
        <taxon>Roseobacteraceae</taxon>
        <taxon>Roseovarius</taxon>
    </lineage>
</organism>
<name>A0A1X6ZUX8_9RHOB</name>
<gene>
    <name evidence="3" type="ORF">ROH8110_03511</name>
</gene>
<dbReference type="AlphaFoldDB" id="A0A1X6ZUX8"/>
<feature type="transmembrane region" description="Helical" evidence="1">
    <location>
        <begin position="21"/>
        <end position="47"/>
    </location>
</feature>
<evidence type="ECO:0000259" key="2">
    <source>
        <dbReference type="Pfam" id="PF14145"/>
    </source>
</evidence>
<dbReference type="RefSeq" id="WP_085819017.1">
    <property type="nucleotide sequence ID" value="NZ_FWFU01000004.1"/>
</dbReference>
<dbReference type="InterPro" id="IPR025424">
    <property type="entry name" value="YrhK_domain"/>
</dbReference>
<evidence type="ECO:0000313" key="4">
    <source>
        <dbReference type="Proteomes" id="UP000193207"/>
    </source>
</evidence>